<dbReference type="GO" id="GO:0044774">
    <property type="term" value="P:mitotic DNA integrity checkpoint signaling"/>
    <property type="evidence" value="ECO:0007669"/>
    <property type="project" value="TreeGrafter"/>
</dbReference>
<dbReference type="GO" id="GO:0003697">
    <property type="term" value="F:single-stranded DNA binding"/>
    <property type="evidence" value="ECO:0007669"/>
    <property type="project" value="TreeGrafter"/>
</dbReference>
<dbReference type="PANTHER" id="PTHR46060">
    <property type="entry name" value="MARINER MOS1 TRANSPOSASE-LIKE PROTEIN"/>
    <property type="match status" value="1"/>
</dbReference>
<evidence type="ECO:0000313" key="1">
    <source>
        <dbReference type="Proteomes" id="UP000515204"/>
    </source>
</evidence>
<gene>
    <name evidence="2" type="primary">LOC106747944</name>
</gene>
<accession>A0A6P3XTX1</accession>
<dbReference type="GO" id="GO:0044547">
    <property type="term" value="F:DNA topoisomerase binding"/>
    <property type="evidence" value="ECO:0007669"/>
    <property type="project" value="TreeGrafter"/>
</dbReference>
<dbReference type="GO" id="GO:0035861">
    <property type="term" value="C:site of double-strand break"/>
    <property type="evidence" value="ECO:0007669"/>
    <property type="project" value="TreeGrafter"/>
</dbReference>
<dbReference type="AlphaFoldDB" id="A0A6P3XTX1"/>
<dbReference type="Gene3D" id="3.30.420.10">
    <property type="entry name" value="Ribonuclease H-like superfamily/Ribonuclease H"/>
    <property type="match status" value="1"/>
</dbReference>
<name>A0A6P3XTX1_DINQU</name>
<organism evidence="1 2">
    <name type="scientific">Dinoponera quadriceps</name>
    <name type="common">South American ant</name>
    <dbReference type="NCBI Taxonomy" id="609295"/>
    <lineage>
        <taxon>Eukaryota</taxon>
        <taxon>Metazoa</taxon>
        <taxon>Ecdysozoa</taxon>
        <taxon>Arthropoda</taxon>
        <taxon>Hexapoda</taxon>
        <taxon>Insecta</taxon>
        <taxon>Pterygota</taxon>
        <taxon>Neoptera</taxon>
        <taxon>Endopterygota</taxon>
        <taxon>Hymenoptera</taxon>
        <taxon>Apocrita</taxon>
        <taxon>Aculeata</taxon>
        <taxon>Formicoidea</taxon>
        <taxon>Formicidae</taxon>
        <taxon>Ponerinae</taxon>
        <taxon>Ponerini</taxon>
        <taxon>Dinoponera</taxon>
    </lineage>
</organism>
<protein>
    <submittedName>
        <fullName evidence="2">Histone-lysine N-methyltransferase SETMAR-like</fullName>
    </submittedName>
</protein>
<sequence length="127" mass="15194">MLLSRHKSDPFFNRIVTCDEKWIQYDNRKRSVQWLDKDESPKHTPKRNIHEKKLLVNVWWSSAGVIHYDFMKPGSSITAEIYCNHLDEMMQKLKEKQYRLVSRSTSILLHDNARPHTTQLTVEELQE</sequence>
<dbReference type="PANTHER" id="PTHR46060:SF2">
    <property type="entry name" value="HISTONE-LYSINE N-METHYLTRANSFERASE SETMAR"/>
    <property type="match status" value="1"/>
</dbReference>
<dbReference type="GO" id="GO:0000729">
    <property type="term" value="P:DNA double-strand break processing"/>
    <property type="evidence" value="ECO:0007669"/>
    <property type="project" value="TreeGrafter"/>
</dbReference>
<dbReference type="GO" id="GO:0042800">
    <property type="term" value="F:histone H3K4 methyltransferase activity"/>
    <property type="evidence" value="ECO:0007669"/>
    <property type="project" value="TreeGrafter"/>
</dbReference>
<dbReference type="GO" id="GO:0006303">
    <property type="term" value="P:double-strand break repair via nonhomologous end joining"/>
    <property type="evidence" value="ECO:0007669"/>
    <property type="project" value="TreeGrafter"/>
</dbReference>
<dbReference type="Proteomes" id="UP000515204">
    <property type="component" value="Unplaced"/>
</dbReference>
<dbReference type="KEGG" id="dqu:106747944"/>
<dbReference type="GeneID" id="106747944"/>
<dbReference type="GO" id="GO:0005634">
    <property type="term" value="C:nucleus"/>
    <property type="evidence" value="ECO:0007669"/>
    <property type="project" value="TreeGrafter"/>
</dbReference>
<dbReference type="Pfam" id="PF01359">
    <property type="entry name" value="Transposase_1"/>
    <property type="match status" value="1"/>
</dbReference>
<proteinExistence type="predicted"/>
<dbReference type="InterPro" id="IPR001888">
    <property type="entry name" value="Transposase_1"/>
</dbReference>
<dbReference type="GO" id="GO:0046975">
    <property type="term" value="F:histone H3K36 methyltransferase activity"/>
    <property type="evidence" value="ECO:0007669"/>
    <property type="project" value="TreeGrafter"/>
</dbReference>
<dbReference type="GO" id="GO:0015074">
    <property type="term" value="P:DNA integration"/>
    <property type="evidence" value="ECO:0007669"/>
    <property type="project" value="TreeGrafter"/>
</dbReference>
<dbReference type="GO" id="GO:0000014">
    <property type="term" value="F:single-stranded DNA endodeoxyribonuclease activity"/>
    <property type="evidence" value="ECO:0007669"/>
    <property type="project" value="TreeGrafter"/>
</dbReference>
<dbReference type="GO" id="GO:0003690">
    <property type="term" value="F:double-stranded DNA binding"/>
    <property type="evidence" value="ECO:0007669"/>
    <property type="project" value="TreeGrafter"/>
</dbReference>
<keyword evidence="1" id="KW-1185">Reference proteome</keyword>
<dbReference type="InterPro" id="IPR052709">
    <property type="entry name" value="Transposase-MT_Hybrid"/>
</dbReference>
<evidence type="ECO:0000313" key="2">
    <source>
        <dbReference type="RefSeq" id="XP_014481484.1"/>
    </source>
</evidence>
<dbReference type="RefSeq" id="XP_014481484.1">
    <property type="nucleotide sequence ID" value="XM_014625998.1"/>
</dbReference>
<dbReference type="InterPro" id="IPR036397">
    <property type="entry name" value="RNaseH_sf"/>
</dbReference>
<reference evidence="2" key="1">
    <citation type="submission" date="2025-08" db="UniProtKB">
        <authorList>
            <consortium name="RefSeq"/>
        </authorList>
    </citation>
    <scope>IDENTIFICATION</scope>
</reference>
<dbReference type="GO" id="GO:0000793">
    <property type="term" value="C:condensed chromosome"/>
    <property type="evidence" value="ECO:0007669"/>
    <property type="project" value="TreeGrafter"/>
</dbReference>
<dbReference type="GO" id="GO:0031297">
    <property type="term" value="P:replication fork processing"/>
    <property type="evidence" value="ECO:0007669"/>
    <property type="project" value="TreeGrafter"/>
</dbReference>
<dbReference type="OrthoDB" id="10032414at2759"/>